<name>A0A9D2RAD5_9FIRM</name>
<organism evidence="2 3">
    <name type="scientific">Candidatus Blautia stercoripullorum</name>
    <dbReference type="NCBI Taxonomy" id="2838502"/>
    <lineage>
        <taxon>Bacteria</taxon>
        <taxon>Bacillati</taxon>
        <taxon>Bacillota</taxon>
        <taxon>Clostridia</taxon>
        <taxon>Lachnospirales</taxon>
        <taxon>Lachnospiraceae</taxon>
        <taxon>Blautia</taxon>
    </lineage>
</organism>
<dbReference type="GO" id="GO:0006352">
    <property type="term" value="P:DNA-templated transcription initiation"/>
    <property type="evidence" value="ECO:0007669"/>
    <property type="project" value="InterPro"/>
</dbReference>
<comment type="caution">
    <text evidence="2">The sequence shown here is derived from an EMBL/GenBank/DDBJ whole genome shotgun (WGS) entry which is preliminary data.</text>
</comment>
<dbReference type="Pfam" id="PF08281">
    <property type="entry name" value="Sigma70_r4_2"/>
    <property type="match status" value="1"/>
</dbReference>
<proteinExistence type="predicted"/>
<dbReference type="SUPFAM" id="SSF88659">
    <property type="entry name" value="Sigma3 and sigma4 domains of RNA polymerase sigma factors"/>
    <property type="match status" value="1"/>
</dbReference>
<dbReference type="Proteomes" id="UP000823850">
    <property type="component" value="Unassembled WGS sequence"/>
</dbReference>
<protein>
    <submittedName>
        <fullName evidence="2">RNA polymerase sigma factor</fullName>
    </submittedName>
</protein>
<sequence>MYLVKILNADYRPIDVEVSLEIYRVYEESRKQEERQRYERRKHIEGRSFDNCLLFDLATEPLEETFERLETLQEIGRVLEQLPPLQRWRFILHFFYGYSYSEIAKMQDCNKSAVMRSVQSALKKVRKNIAA</sequence>
<dbReference type="InterPro" id="IPR013324">
    <property type="entry name" value="RNA_pol_sigma_r3/r4-like"/>
</dbReference>
<evidence type="ECO:0000313" key="2">
    <source>
        <dbReference type="EMBL" id="HJD41270.1"/>
    </source>
</evidence>
<dbReference type="AlphaFoldDB" id="A0A9D2RAD5"/>
<dbReference type="Gene3D" id="1.10.10.10">
    <property type="entry name" value="Winged helix-like DNA-binding domain superfamily/Winged helix DNA-binding domain"/>
    <property type="match status" value="1"/>
</dbReference>
<dbReference type="InterPro" id="IPR013249">
    <property type="entry name" value="RNA_pol_sigma70_r4_t2"/>
</dbReference>
<dbReference type="GO" id="GO:0003677">
    <property type="term" value="F:DNA binding"/>
    <property type="evidence" value="ECO:0007669"/>
    <property type="project" value="InterPro"/>
</dbReference>
<dbReference type="GO" id="GO:0016987">
    <property type="term" value="F:sigma factor activity"/>
    <property type="evidence" value="ECO:0007669"/>
    <property type="project" value="InterPro"/>
</dbReference>
<evidence type="ECO:0000313" key="3">
    <source>
        <dbReference type="Proteomes" id="UP000823850"/>
    </source>
</evidence>
<evidence type="ECO:0000259" key="1">
    <source>
        <dbReference type="Pfam" id="PF08281"/>
    </source>
</evidence>
<gene>
    <name evidence="2" type="ORF">H9913_14740</name>
</gene>
<reference evidence="2" key="1">
    <citation type="journal article" date="2021" name="PeerJ">
        <title>Extensive microbial diversity within the chicken gut microbiome revealed by metagenomics and culture.</title>
        <authorList>
            <person name="Gilroy R."/>
            <person name="Ravi A."/>
            <person name="Getino M."/>
            <person name="Pursley I."/>
            <person name="Horton D.L."/>
            <person name="Alikhan N.F."/>
            <person name="Baker D."/>
            <person name="Gharbi K."/>
            <person name="Hall N."/>
            <person name="Watson M."/>
            <person name="Adriaenssens E.M."/>
            <person name="Foster-Nyarko E."/>
            <person name="Jarju S."/>
            <person name="Secka A."/>
            <person name="Antonio M."/>
            <person name="Oren A."/>
            <person name="Chaudhuri R.R."/>
            <person name="La Ragione R."/>
            <person name="Hildebrand F."/>
            <person name="Pallen M.J."/>
        </authorList>
    </citation>
    <scope>NUCLEOTIDE SEQUENCE</scope>
    <source>
        <strain evidence="2">ChiW19-6364</strain>
    </source>
</reference>
<dbReference type="InterPro" id="IPR036388">
    <property type="entry name" value="WH-like_DNA-bd_sf"/>
</dbReference>
<feature type="domain" description="RNA polymerase sigma factor 70 region 4 type 2" evidence="1">
    <location>
        <begin position="73"/>
        <end position="124"/>
    </location>
</feature>
<dbReference type="NCBIfam" id="TIGR02937">
    <property type="entry name" value="sigma70-ECF"/>
    <property type="match status" value="1"/>
</dbReference>
<dbReference type="EMBL" id="DWUX01000252">
    <property type="protein sequence ID" value="HJD41270.1"/>
    <property type="molecule type" value="Genomic_DNA"/>
</dbReference>
<accession>A0A9D2RAD5</accession>
<reference evidence="2" key="2">
    <citation type="submission" date="2021-04" db="EMBL/GenBank/DDBJ databases">
        <authorList>
            <person name="Gilroy R."/>
        </authorList>
    </citation>
    <scope>NUCLEOTIDE SEQUENCE</scope>
    <source>
        <strain evidence="2">ChiW19-6364</strain>
    </source>
</reference>
<dbReference type="InterPro" id="IPR014284">
    <property type="entry name" value="RNA_pol_sigma-70_dom"/>
</dbReference>